<evidence type="ECO:0000256" key="1">
    <source>
        <dbReference type="ARBA" id="ARBA00004496"/>
    </source>
</evidence>
<dbReference type="Pfam" id="PF02631">
    <property type="entry name" value="RecX_HTH2"/>
    <property type="match status" value="1"/>
</dbReference>
<dbReference type="AlphaFoldDB" id="A0A3B1A8F7"/>
<reference evidence="6" key="1">
    <citation type="submission" date="2018-06" db="EMBL/GenBank/DDBJ databases">
        <authorList>
            <person name="Zhirakovskaya E."/>
        </authorList>
    </citation>
    <scope>NUCLEOTIDE SEQUENCE</scope>
</reference>
<evidence type="ECO:0000259" key="5">
    <source>
        <dbReference type="Pfam" id="PF02631"/>
    </source>
</evidence>
<comment type="subcellular location">
    <subcellularLocation>
        <location evidence="1">Cytoplasm</location>
    </subcellularLocation>
</comment>
<name>A0A3B1A8F7_9ZZZZ</name>
<evidence type="ECO:0000256" key="4">
    <source>
        <dbReference type="ARBA" id="ARBA00022490"/>
    </source>
</evidence>
<gene>
    <name evidence="6" type="ORF">MNBD_ALPHA03-328</name>
</gene>
<sequence length="189" mass="21919">MNNEKRKKRLLTREYLLRATYNYLQRFATTEKNLRLVLDRKVRRRLPELDSEDLYVQAKIWIDEIVQKTVDQKFVNDRIFAEGRAASLIKSGHSKMKAGQKLQAKGVAPDMAAEVIEELAEQYEDMDFTAAVKYVRKRRFGAFSLRHEATDVVEKELASMCRAGFSYGTALKILKMPRPELEEILYAAP</sequence>
<dbReference type="GO" id="GO:0005737">
    <property type="term" value="C:cytoplasm"/>
    <property type="evidence" value="ECO:0007669"/>
    <property type="project" value="UniProtKB-SubCell"/>
</dbReference>
<evidence type="ECO:0000256" key="3">
    <source>
        <dbReference type="ARBA" id="ARBA00018111"/>
    </source>
</evidence>
<feature type="domain" description="RecX second three-helical" evidence="5">
    <location>
        <begin position="76"/>
        <end position="115"/>
    </location>
</feature>
<evidence type="ECO:0000313" key="6">
    <source>
        <dbReference type="EMBL" id="VAX02009.1"/>
    </source>
</evidence>
<dbReference type="InterPro" id="IPR053924">
    <property type="entry name" value="RecX_HTH_2nd"/>
</dbReference>
<comment type="similarity">
    <text evidence="2">Belongs to the RecX family.</text>
</comment>
<dbReference type="EMBL" id="UOFW01000006">
    <property type="protein sequence ID" value="VAX02009.1"/>
    <property type="molecule type" value="Genomic_DNA"/>
</dbReference>
<proteinExistence type="inferred from homology"/>
<accession>A0A3B1A8F7</accession>
<protein>
    <recommendedName>
        <fullName evidence="3">Regulatory protein RecX</fullName>
    </recommendedName>
</protein>
<evidence type="ECO:0000256" key="2">
    <source>
        <dbReference type="ARBA" id="ARBA00009695"/>
    </source>
</evidence>
<keyword evidence="4" id="KW-0963">Cytoplasm</keyword>
<organism evidence="6">
    <name type="scientific">hydrothermal vent metagenome</name>
    <dbReference type="NCBI Taxonomy" id="652676"/>
    <lineage>
        <taxon>unclassified sequences</taxon>
        <taxon>metagenomes</taxon>
        <taxon>ecological metagenomes</taxon>
    </lineage>
</organism>